<dbReference type="PANTHER" id="PTHR41263">
    <property type="entry name" value="ASPARTYL-PHOSPHATE PHOSPHATASE YISI"/>
    <property type="match status" value="1"/>
</dbReference>
<reference evidence="1 2" key="1">
    <citation type="submission" date="2016-10" db="EMBL/GenBank/DDBJ databases">
        <authorList>
            <person name="de Groot N.N."/>
        </authorList>
    </citation>
    <scope>NUCLEOTIDE SEQUENCE [LARGE SCALE GENOMIC DNA]</scope>
    <source>
        <strain evidence="1 2">CGMCC 1.10449</strain>
    </source>
</reference>
<gene>
    <name evidence="1" type="ORF">SAMN05216231_2317</name>
</gene>
<dbReference type="PANTHER" id="PTHR41263:SF1">
    <property type="entry name" value="ASPARTYL-PHOSPHATE PHOSPHATASE YISI"/>
    <property type="match status" value="1"/>
</dbReference>
<dbReference type="Proteomes" id="UP000199444">
    <property type="component" value="Unassembled WGS sequence"/>
</dbReference>
<dbReference type="InterPro" id="IPR018540">
    <property type="entry name" value="Spo0E-like"/>
</dbReference>
<proteinExistence type="predicted"/>
<sequence>MCTTEKLLERIEFLRNKMTDVALKKGFTSIESITISQELDRLLNLFDDVKQTEHQKSID</sequence>
<dbReference type="AlphaFoldDB" id="A0A1H1CM89"/>
<dbReference type="RefSeq" id="WP_092493126.1">
    <property type="nucleotide sequence ID" value="NZ_FNKD01000002.1"/>
</dbReference>
<dbReference type="InterPro" id="IPR037208">
    <property type="entry name" value="Spo0E-like_sf"/>
</dbReference>
<dbReference type="Pfam" id="PF09388">
    <property type="entry name" value="SpoOE-like"/>
    <property type="match status" value="1"/>
</dbReference>
<keyword evidence="2" id="KW-1185">Reference proteome</keyword>
<dbReference type="Gene3D" id="4.10.280.10">
    <property type="entry name" value="Helix-loop-helix DNA-binding domain"/>
    <property type="match status" value="1"/>
</dbReference>
<name>A0A1H1CM89_9BACI</name>
<dbReference type="GO" id="GO:0043937">
    <property type="term" value="P:regulation of sporulation"/>
    <property type="evidence" value="ECO:0007669"/>
    <property type="project" value="InterPro"/>
</dbReference>
<dbReference type="EMBL" id="FNKD01000002">
    <property type="protein sequence ID" value="SDQ65317.1"/>
    <property type="molecule type" value="Genomic_DNA"/>
</dbReference>
<dbReference type="SUPFAM" id="SSF140500">
    <property type="entry name" value="BAS1536-like"/>
    <property type="match status" value="1"/>
</dbReference>
<organism evidence="1 2">
    <name type="scientific">Virgibacillus salinus</name>
    <dbReference type="NCBI Taxonomy" id="553311"/>
    <lineage>
        <taxon>Bacteria</taxon>
        <taxon>Bacillati</taxon>
        <taxon>Bacillota</taxon>
        <taxon>Bacilli</taxon>
        <taxon>Bacillales</taxon>
        <taxon>Bacillaceae</taxon>
        <taxon>Virgibacillus</taxon>
    </lineage>
</organism>
<evidence type="ECO:0000313" key="2">
    <source>
        <dbReference type="Proteomes" id="UP000199444"/>
    </source>
</evidence>
<dbReference type="STRING" id="553311.SAMN05216231_2317"/>
<protein>
    <submittedName>
        <fullName evidence="1">Spo0E like sporulation regulatory protein</fullName>
    </submittedName>
</protein>
<accession>A0A1H1CM89</accession>
<dbReference type="GO" id="GO:0046983">
    <property type="term" value="F:protein dimerization activity"/>
    <property type="evidence" value="ECO:0007669"/>
    <property type="project" value="InterPro"/>
</dbReference>
<dbReference type="InterPro" id="IPR053028">
    <property type="entry name" value="Spo0E-like_phosphatase"/>
</dbReference>
<dbReference type="InterPro" id="IPR036638">
    <property type="entry name" value="HLH_DNA-bd_sf"/>
</dbReference>
<evidence type="ECO:0000313" key="1">
    <source>
        <dbReference type="EMBL" id="SDQ65317.1"/>
    </source>
</evidence>